<dbReference type="EMBL" id="JAOWKX010000001">
    <property type="protein sequence ID" value="MCV2883722.1"/>
    <property type="molecule type" value="Genomic_DNA"/>
</dbReference>
<dbReference type="Pfam" id="PF00672">
    <property type="entry name" value="HAMP"/>
    <property type="match status" value="1"/>
</dbReference>
<dbReference type="PANTHER" id="PTHR32089:SF120">
    <property type="entry name" value="METHYL-ACCEPTING CHEMOTAXIS PROTEIN TLPQ"/>
    <property type="match status" value="1"/>
</dbReference>
<dbReference type="PROSITE" id="PS50111">
    <property type="entry name" value="CHEMOTAXIS_TRANSDUC_2"/>
    <property type="match status" value="1"/>
</dbReference>
<comment type="caution">
    <text evidence="14">The sequence shown here is derived from an EMBL/GenBank/DDBJ whole genome shotgun (WGS) entry which is preliminary data.</text>
</comment>
<feature type="transmembrane region" description="Helical" evidence="11">
    <location>
        <begin position="285"/>
        <end position="306"/>
    </location>
</feature>
<comment type="similarity">
    <text evidence="8">Belongs to the methyl-accepting chemotaxis (MCP) protein family.</text>
</comment>
<dbReference type="Pfam" id="PF02743">
    <property type="entry name" value="dCache_1"/>
    <property type="match status" value="1"/>
</dbReference>
<organism evidence="14 15">
    <name type="scientific">Fluctibacter corallii</name>
    <dbReference type="NCBI Taxonomy" id="2984329"/>
    <lineage>
        <taxon>Bacteria</taxon>
        <taxon>Pseudomonadati</taxon>
        <taxon>Pseudomonadota</taxon>
        <taxon>Gammaproteobacteria</taxon>
        <taxon>Alteromonadales</taxon>
        <taxon>Alteromonadaceae</taxon>
        <taxon>Fluctibacter</taxon>
    </lineage>
</organism>
<evidence type="ECO:0000256" key="4">
    <source>
        <dbReference type="ARBA" id="ARBA00022692"/>
    </source>
</evidence>
<name>A0ABT3A4W0_9ALTE</name>
<evidence type="ECO:0000256" key="7">
    <source>
        <dbReference type="ARBA" id="ARBA00023224"/>
    </source>
</evidence>
<keyword evidence="5 11" id="KW-1133">Transmembrane helix</keyword>
<evidence type="ECO:0000256" key="8">
    <source>
        <dbReference type="ARBA" id="ARBA00029447"/>
    </source>
</evidence>
<dbReference type="PANTHER" id="PTHR32089">
    <property type="entry name" value="METHYL-ACCEPTING CHEMOTAXIS PROTEIN MCPB"/>
    <property type="match status" value="1"/>
</dbReference>
<feature type="coiled-coil region" evidence="10">
    <location>
        <begin position="357"/>
        <end position="384"/>
    </location>
</feature>
<dbReference type="SMART" id="SM00304">
    <property type="entry name" value="HAMP"/>
    <property type="match status" value="1"/>
</dbReference>
<keyword evidence="10" id="KW-0175">Coiled coil</keyword>
<dbReference type="Pfam" id="PF00015">
    <property type="entry name" value="MCPsignal"/>
    <property type="match status" value="1"/>
</dbReference>
<evidence type="ECO:0000313" key="14">
    <source>
        <dbReference type="EMBL" id="MCV2883722.1"/>
    </source>
</evidence>
<evidence type="ECO:0000256" key="9">
    <source>
        <dbReference type="PROSITE-ProRule" id="PRU00284"/>
    </source>
</evidence>
<keyword evidence="4 11" id="KW-0812">Transmembrane</keyword>
<keyword evidence="2" id="KW-1003">Cell membrane</keyword>
<keyword evidence="7 9" id="KW-0807">Transducer</keyword>
<dbReference type="CDD" id="cd11386">
    <property type="entry name" value="MCP_signal"/>
    <property type="match status" value="1"/>
</dbReference>
<evidence type="ECO:0000256" key="3">
    <source>
        <dbReference type="ARBA" id="ARBA00022500"/>
    </source>
</evidence>
<evidence type="ECO:0000256" key="5">
    <source>
        <dbReference type="ARBA" id="ARBA00022989"/>
    </source>
</evidence>
<gene>
    <name evidence="14" type="ORF">OE749_03270</name>
</gene>
<evidence type="ECO:0000259" key="13">
    <source>
        <dbReference type="PROSITE" id="PS50885"/>
    </source>
</evidence>
<keyword evidence="15" id="KW-1185">Reference proteome</keyword>
<dbReference type="PROSITE" id="PS50885">
    <property type="entry name" value="HAMP"/>
    <property type="match status" value="1"/>
</dbReference>
<evidence type="ECO:0000256" key="10">
    <source>
        <dbReference type="SAM" id="Coils"/>
    </source>
</evidence>
<dbReference type="RefSeq" id="WP_263710918.1">
    <property type="nucleotide sequence ID" value="NZ_JAOWKX010000001.1"/>
</dbReference>
<evidence type="ECO:0000256" key="6">
    <source>
        <dbReference type="ARBA" id="ARBA00023136"/>
    </source>
</evidence>
<dbReference type="CDD" id="cd06225">
    <property type="entry name" value="HAMP"/>
    <property type="match status" value="1"/>
</dbReference>
<evidence type="ECO:0000256" key="1">
    <source>
        <dbReference type="ARBA" id="ARBA00004651"/>
    </source>
</evidence>
<evidence type="ECO:0000259" key="12">
    <source>
        <dbReference type="PROSITE" id="PS50111"/>
    </source>
</evidence>
<protein>
    <submittedName>
        <fullName evidence="14">Methyl-accepting chemotaxis protein</fullName>
    </submittedName>
</protein>
<proteinExistence type="inferred from homology"/>
<comment type="subcellular location">
    <subcellularLocation>
        <location evidence="1">Cell membrane</location>
        <topology evidence="1">Multi-pass membrane protein</topology>
    </subcellularLocation>
</comment>
<sequence>MKLRTLLIISMTAAILIPLFISTLYFTFSLRSLIDGRLIDRELPSTLERLRNAIELELQESLIISKSIAENTYILDWVEEGEPQDRLNSVTRYLSKIKKENNAITAFIVSSVSNNYYNVDGVLKKLSPSAERDQWFYNFLNSGVPYGLSVDVDQSTGQAAVFINYTVKMNDKPVAVGGIGRSLAGMTELIRGFRIGEKGHVYLVNKEGKVMLHKDKEAVGAMLSSLVGSDDIGRTLIQSNVIKIDEFEREGEGFIVASLRLKSLDWYLVAELSKAELYKDLNQTLISNLVIIILIAAIFIAVVAVLSKQIVDPIRRVSKAIYDISQRGGDLTARLPISGQQEIGELAENVNLFIAKLQRICLEIRDASRQIDDATNTVNQLMGDAAQKTSQQQQGTEMVATAVNEMGATVQEIAKNASDAAALSQEAESESATGLKVVNSTVKDIGHLKSAMDSSVESVETLASEIQSISSVLDVIKGISEQTNLLALNAAIEAARAGEMGRGFAVVADEVRTLAQRTAQSTEEINEMISKLDNSAKTTVNAIQSGSALTASSVSNAEITGQTISKMAEKISYISNTNISVAAATEEQSTVTEEINKNITEISDFAHSTSHNIKQCEALCDDLKLHVNTLSKTLQQFTLE</sequence>
<keyword evidence="3" id="KW-0145">Chemotaxis</keyword>
<evidence type="ECO:0000256" key="11">
    <source>
        <dbReference type="SAM" id="Phobius"/>
    </source>
</evidence>
<feature type="domain" description="Methyl-accepting transducer" evidence="12">
    <location>
        <begin position="367"/>
        <end position="603"/>
    </location>
</feature>
<evidence type="ECO:0000256" key="2">
    <source>
        <dbReference type="ARBA" id="ARBA00022475"/>
    </source>
</evidence>
<dbReference type="SUPFAM" id="SSF58104">
    <property type="entry name" value="Methyl-accepting chemotaxis protein (MCP) signaling domain"/>
    <property type="match status" value="1"/>
</dbReference>
<dbReference type="CDD" id="cd12912">
    <property type="entry name" value="PDC2_MCP_like"/>
    <property type="match status" value="1"/>
</dbReference>
<dbReference type="Gene3D" id="3.30.450.20">
    <property type="entry name" value="PAS domain"/>
    <property type="match status" value="1"/>
</dbReference>
<feature type="transmembrane region" description="Helical" evidence="11">
    <location>
        <begin position="6"/>
        <end position="28"/>
    </location>
</feature>
<dbReference type="Proteomes" id="UP001652504">
    <property type="component" value="Unassembled WGS sequence"/>
</dbReference>
<feature type="domain" description="HAMP" evidence="13">
    <location>
        <begin position="308"/>
        <end position="362"/>
    </location>
</feature>
<accession>A0ABT3A4W0</accession>
<dbReference type="InterPro" id="IPR003660">
    <property type="entry name" value="HAMP_dom"/>
</dbReference>
<reference evidence="14 15" key="1">
    <citation type="submission" date="2022-10" db="EMBL/GenBank/DDBJ databases">
        <title>Aestuariibacter sp. AA17 isolated from Montipora capitata coral fragment.</title>
        <authorList>
            <person name="Emsley S.A."/>
            <person name="Pfannmuller K.M."/>
            <person name="Loughran R.M."/>
            <person name="Shlafstein M."/>
            <person name="Papke E."/>
            <person name="Saw J.H."/>
            <person name="Ushijima B."/>
            <person name="Videau P."/>
        </authorList>
    </citation>
    <scope>NUCLEOTIDE SEQUENCE [LARGE SCALE GENOMIC DNA]</scope>
    <source>
        <strain evidence="14 15">AA17</strain>
    </source>
</reference>
<dbReference type="Gene3D" id="1.10.287.950">
    <property type="entry name" value="Methyl-accepting chemotaxis protein"/>
    <property type="match status" value="1"/>
</dbReference>
<dbReference type="InterPro" id="IPR004089">
    <property type="entry name" value="MCPsignal_dom"/>
</dbReference>
<dbReference type="InterPro" id="IPR033479">
    <property type="entry name" value="dCache_1"/>
</dbReference>
<keyword evidence="6 11" id="KW-0472">Membrane</keyword>
<evidence type="ECO:0000313" key="15">
    <source>
        <dbReference type="Proteomes" id="UP001652504"/>
    </source>
</evidence>
<dbReference type="SMART" id="SM00283">
    <property type="entry name" value="MA"/>
    <property type="match status" value="1"/>
</dbReference>